<evidence type="ECO:0000313" key="4">
    <source>
        <dbReference type="Proteomes" id="UP000007842"/>
    </source>
</evidence>
<dbReference type="OrthoDB" id="9790815at2"/>
<proteinExistence type="inferred from homology"/>
<evidence type="ECO:0000256" key="1">
    <source>
        <dbReference type="ARBA" id="ARBA00005564"/>
    </source>
</evidence>
<organism evidence="3 4">
    <name type="scientific">Streptantibioticus cattleyicolor (strain ATCC 35852 / DSM 46488 / JCM 4925 / NBRC 14057 / NRRL 8057)</name>
    <name type="common">Streptomyces cattleya</name>
    <dbReference type="NCBI Taxonomy" id="1003195"/>
    <lineage>
        <taxon>Bacteria</taxon>
        <taxon>Bacillati</taxon>
        <taxon>Actinomycetota</taxon>
        <taxon>Actinomycetes</taxon>
        <taxon>Kitasatosporales</taxon>
        <taxon>Streptomycetaceae</taxon>
        <taxon>Streptantibioticus</taxon>
    </lineage>
</organism>
<dbReference type="RefSeq" id="WP_014141622.1">
    <property type="nucleotide sequence ID" value="NC_016111.1"/>
</dbReference>
<dbReference type="Pfam" id="PF10282">
    <property type="entry name" value="Lactonase"/>
    <property type="match status" value="1"/>
</dbReference>
<reference evidence="4" key="1">
    <citation type="submission" date="2011-12" db="EMBL/GenBank/DDBJ databases">
        <title>Complete genome sequence of Streptomyces cattleya strain DSM 46488.</title>
        <authorList>
            <person name="Ou H.-Y."/>
            <person name="Li P."/>
            <person name="Zhao C."/>
            <person name="O'Hagan D."/>
            <person name="Deng Z."/>
        </authorList>
    </citation>
    <scope>NUCLEOTIDE SEQUENCE [LARGE SCALE GENOMIC DNA]</scope>
    <source>
        <strain evidence="4">ATCC 35852 / DSM 46488 / JCM 4925 / NBRC 14057 / NRRL 8057</strain>
    </source>
</reference>
<keyword evidence="4" id="KW-1185">Reference proteome</keyword>
<name>F8JW53_STREN</name>
<sequence>MQAYRGRNFVTGSGQRAYIGSFTSAGGAGITVAAVDPADGSLTVTGRTDAVPDPSFLALSQDGGVLYAVSEQEEHGQAAAFSLRDPDAPALLAPAVRVGGGAPTHLCLYDGHLITANYAGGSVSVLSLDPEQAPAALRHVLRHEGDGPHPERQEGPHAHAVTPDPRGRTLLTVDLGTDSVRVCALDPATGELRVRRQTALRPGSGPRHLTFHPAGHHAYVVEELGAGITVAAWDGETRELRPTGHTQPLGEPGTDHPSEIVLAPDGRFAWVAVRGRDEIAVLAVSPDGGRLELTGRTGCGGSWPRHLTLDPAGRRLYAANERSGEVTWFDLDPATGTPHRSGTLPVAAASCVVFR</sequence>
<dbReference type="STRING" id="1003195.SCATT_08500"/>
<dbReference type="InterPro" id="IPR019405">
    <property type="entry name" value="Lactonase_7-beta_prop"/>
</dbReference>
<dbReference type="InterPro" id="IPR050282">
    <property type="entry name" value="Cycloisomerase_2"/>
</dbReference>
<evidence type="ECO:0000313" key="3">
    <source>
        <dbReference type="EMBL" id="AEW93221.1"/>
    </source>
</evidence>
<dbReference type="InterPro" id="IPR015943">
    <property type="entry name" value="WD40/YVTN_repeat-like_dom_sf"/>
</dbReference>
<comment type="similarity">
    <text evidence="1">Belongs to the cycloisomerase 2 family.</text>
</comment>
<dbReference type="Gene3D" id="2.130.10.10">
    <property type="entry name" value="YVTN repeat-like/Quinoprotein amine dehydrogenase"/>
    <property type="match status" value="1"/>
</dbReference>
<dbReference type="SUPFAM" id="SSF51004">
    <property type="entry name" value="C-terminal (heme d1) domain of cytochrome cd1-nitrite reductase"/>
    <property type="match status" value="1"/>
</dbReference>
<accession>G8X1P7</accession>
<dbReference type="PANTHER" id="PTHR30344:SF1">
    <property type="entry name" value="6-PHOSPHOGLUCONOLACTONASE"/>
    <property type="match status" value="1"/>
</dbReference>
<gene>
    <name evidence="3" type="ordered locus">SCATT_08500</name>
</gene>
<dbReference type="KEGG" id="scy:SCATT_08500"/>
<dbReference type="HOGENOM" id="CLU_038716_3_0_11"/>
<dbReference type="EMBL" id="CP003219">
    <property type="protein sequence ID" value="AEW93221.1"/>
    <property type="molecule type" value="Genomic_DNA"/>
</dbReference>
<dbReference type="Proteomes" id="UP000007842">
    <property type="component" value="Chromosome"/>
</dbReference>
<feature type="compositionally biased region" description="Basic and acidic residues" evidence="2">
    <location>
        <begin position="144"/>
        <end position="157"/>
    </location>
</feature>
<dbReference type="AlphaFoldDB" id="F8JW53"/>
<dbReference type="PANTHER" id="PTHR30344">
    <property type="entry name" value="6-PHOSPHOGLUCONOLACTONASE-RELATED"/>
    <property type="match status" value="1"/>
</dbReference>
<evidence type="ECO:0000256" key="2">
    <source>
        <dbReference type="SAM" id="MobiDB-lite"/>
    </source>
</evidence>
<protein>
    <submittedName>
        <fullName evidence="3">Uncharacterized protein</fullName>
    </submittedName>
</protein>
<dbReference type="GO" id="GO:0017057">
    <property type="term" value="F:6-phosphogluconolactonase activity"/>
    <property type="evidence" value="ECO:0007669"/>
    <property type="project" value="TreeGrafter"/>
</dbReference>
<dbReference type="InterPro" id="IPR011048">
    <property type="entry name" value="Haem_d1_sf"/>
</dbReference>
<dbReference type="KEGG" id="sct:SCAT_0852"/>
<dbReference type="eggNOG" id="COG2706">
    <property type="taxonomic scope" value="Bacteria"/>
</dbReference>
<accession>F8JW53</accession>
<dbReference type="GO" id="GO:0005829">
    <property type="term" value="C:cytosol"/>
    <property type="evidence" value="ECO:0007669"/>
    <property type="project" value="TreeGrafter"/>
</dbReference>
<feature type="region of interest" description="Disordered" evidence="2">
    <location>
        <begin position="144"/>
        <end position="167"/>
    </location>
</feature>
<dbReference type="PATRIC" id="fig|1003195.11.peg.2442"/>